<dbReference type="Pfam" id="PF13560">
    <property type="entry name" value="HTH_31"/>
    <property type="match status" value="1"/>
</dbReference>
<sequence>MSDSTIASRAFGRLVRKYRKRAGLPKNAVAFAAETSPQTYGRLEDGLKQNIPSMMVNVISDKLRVSDDERRLLLTLAEETRKARNAEGKWWRSHLDEQRTGFRHYLNLEQSARRATSLQIALIPGLLQATEYRRQLVWAAFPQWTPAEVEESLALAALRRERLADPDFEFRALISEAVLRQRFGGPAVLKDQLSHLLEASERPNVSVRAIPFTATNPVFALGAPCVLFEFGPLPSTKLIERPMIFVEELAGALYLERRAEMDLYMDAIRRAGQLALDVKATRDLILGIVRECSE</sequence>
<dbReference type="Proteomes" id="UP000254869">
    <property type="component" value="Unassembled WGS sequence"/>
</dbReference>
<accession>A0A370I2Z2</accession>
<dbReference type="GO" id="GO:0003677">
    <property type="term" value="F:DNA binding"/>
    <property type="evidence" value="ECO:0007669"/>
    <property type="project" value="InterPro"/>
</dbReference>
<evidence type="ECO:0000259" key="1">
    <source>
        <dbReference type="PROSITE" id="PS50943"/>
    </source>
</evidence>
<dbReference type="InterPro" id="IPR043917">
    <property type="entry name" value="DUF5753"/>
</dbReference>
<evidence type="ECO:0000313" key="2">
    <source>
        <dbReference type="EMBL" id="RDI65076.1"/>
    </source>
</evidence>
<dbReference type="Gene3D" id="1.10.260.40">
    <property type="entry name" value="lambda repressor-like DNA-binding domains"/>
    <property type="match status" value="1"/>
</dbReference>
<evidence type="ECO:0000313" key="3">
    <source>
        <dbReference type="Proteomes" id="UP000254869"/>
    </source>
</evidence>
<organism evidence="2 3">
    <name type="scientific">Nocardia pseudobrasiliensis</name>
    <dbReference type="NCBI Taxonomy" id="45979"/>
    <lineage>
        <taxon>Bacteria</taxon>
        <taxon>Bacillati</taxon>
        <taxon>Actinomycetota</taxon>
        <taxon>Actinomycetes</taxon>
        <taxon>Mycobacteriales</taxon>
        <taxon>Nocardiaceae</taxon>
        <taxon>Nocardia</taxon>
    </lineage>
</organism>
<keyword evidence="3" id="KW-1185">Reference proteome</keyword>
<feature type="domain" description="HTH cro/C1-type" evidence="1">
    <location>
        <begin position="15"/>
        <end position="70"/>
    </location>
</feature>
<dbReference type="InterPro" id="IPR001387">
    <property type="entry name" value="Cro/C1-type_HTH"/>
</dbReference>
<protein>
    <submittedName>
        <fullName evidence="2">Helix-turn-helix protein</fullName>
    </submittedName>
</protein>
<dbReference type="SUPFAM" id="SSF47413">
    <property type="entry name" value="lambda repressor-like DNA-binding domains"/>
    <property type="match status" value="1"/>
</dbReference>
<dbReference type="RefSeq" id="WP_147287998.1">
    <property type="nucleotide sequence ID" value="NZ_QQBC01000007.1"/>
</dbReference>
<comment type="caution">
    <text evidence="2">The sequence shown here is derived from an EMBL/GenBank/DDBJ whole genome shotgun (WGS) entry which is preliminary data.</text>
</comment>
<dbReference type="AlphaFoldDB" id="A0A370I2Z2"/>
<proteinExistence type="predicted"/>
<dbReference type="InterPro" id="IPR010982">
    <property type="entry name" value="Lambda_DNA-bd_dom_sf"/>
</dbReference>
<gene>
    <name evidence="2" type="ORF">DFR76_107454</name>
</gene>
<dbReference type="STRING" id="1210086.GCA_001613105_03222"/>
<dbReference type="Pfam" id="PF19054">
    <property type="entry name" value="DUF5753"/>
    <property type="match status" value="1"/>
</dbReference>
<name>A0A370I2Z2_9NOCA</name>
<reference evidence="2 3" key="1">
    <citation type="submission" date="2018-07" db="EMBL/GenBank/DDBJ databases">
        <title>Genomic Encyclopedia of Type Strains, Phase IV (KMG-IV): sequencing the most valuable type-strain genomes for metagenomic binning, comparative biology and taxonomic classification.</title>
        <authorList>
            <person name="Goeker M."/>
        </authorList>
    </citation>
    <scope>NUCLEOTIDE SEQUENCE [LARGE SCALE GENOMIC DNA]</scope>
    <source>
        <strain evidence="2 3">DSM 44290</strain>
    </source>
</reference>
<dbReference type="EMBL" id="QQBC01000007">
    <property type="protein sequence ID" value="RDI65076.1"/>
    <property type="molecule type" value="Genomic_DNA"/>
</dbReference>
<dbReference type="PROSITE" id="PS50943">
    <property type="entry name" value="HTH_CROC1"/>
    <property type="match status" value="1"/>
</dbReference>